<sequence length="343" mass="36325">VREIDEAMRTYTTLQRATHSESWQEADRTRQRATTEPLKALAVLNTTIAQTQRELKEEANLPAVADALMQSAQEELRCAQAIRSELLLSGKEALNELDAPPYVHQPGTQEFTISSPQNFAAGFLADAGLLSSAPPVVSEPQRVPSPDPVVESSQAAPSMSDAISGPGSVAWESPRDAEPAAAPEPAPETPNHQIPEEVESRMGGGFEVSEPPAAPAPPEPPTIPQPTFEATQAAPPSDWFTQAPTNVAPSTTPRLPTEVPEPAPPSAWFNEEEPPQADETSVPQTPPAAPPPTAPPVQAISTSQRGQAVAPRYEGRCVATTGTGASSRARRGGRPEPANHRDA</sequence>
<gene>
    <name evidence="2" type="ORF">METZ01_LOCUS197966</name>
</gene>
<dbReference type="EMBL" id="UINC01042454">
    <property type="protein sequence ID" value="SVB45112.1"/>
    <property type="molecule type" value="Genomic_DNA"/>
</dbReference>
<feature type="non-terminal residue" evidence="2">
    <location>
        <position position="1"/>
    </location>
</feature>
<evidence type="ECO:0000256" key="1">
    <source>
        <dbReference type="SAM" id="MobiDB-lite"/>
    </source>
</evidence>
<protein>
    <submittedName>
        <fullName evidence="2">Uncharacterized protein</fullName>
    </submittedName>
</protein>
<feature type="compositionally biased region" description="Polar residues" evidence="1">
    <location>
        <begin position="239"/>
        <end position="254"/>
    </location>
</feature>
<feature type="compositionally biased region" description="Pro residues" evidence="1">
    <location>
        <begin position="284"/>
        <end position="295"/>
    </location>
</feature>
<organism evidence="2">
    <name type="scientific">marine metagenome</name>
    <dbReference type="NCBI Taxonomy" id="408172"/>
    <lineage>
        <taxon>unclassified sequences</taxon>
        <taxon>metagenomes</taxon>
        <taxon>ecological metagenomes</taxon>
    </lineage>
</organism>
<accession>A0A382E413</accession>
<reference evidence="2" key="1">
    <citation type="submission" date="2018-05" db="EMBL/GenBank/DDBJ databases">
        <authorList>
            <person name="Lanie J.A."/>
            <person name="Ng W.-L."/>
            <person name="Kazmierczak K.M."/>
            <person name="Andrzejewski T.M."/>
            <person name="Davidsen T.M."/>
            <person name="Wayne K.J."/>
            <person name="Tettelin H."/>
            <person name="Glass J.I."/>
            <person name="Rusch D."/>
            <person name="Podicherti R."/>
            <person name="Tsui H.-C.T."/>
            <person name="Winkler M.E."/>
        </authorList>
    </citation>
    <scope>NUCLEOTIDE SEQUENCE</scope>
</reference>
<proteinExistence type="predicted"/>
<evidence type="ECO:0000313" key="2">
    <source>
        <dbReference type="EMBL" id="SVB45112.1"/>
    </source>
</evidence>
<feature type="compositionally biased region" description="Pro residues" evidence="1">
    <location>
        <begin position="212"/>
        <end position="224"/>
    </location>
</feature>
<feature type="compositionally biased region" description="Basic and acidic residues" evidence="1">
    <location>
        <begin position="333"/>
        <end position="343"/>
    </location>
</feature>
<name>A0A382E413_9ZZZZ</name>
<feature type="region of interest" description="Disordered" evidence="1">
    <location>
        <begin position="135"/>
        <end position="343"/>
    </location>
</feature>
<dbReference type="AlphaFoldDB" id="A0A382E413"/>